<dbReference type="SUPFAM" id="SSF54197">
    <property type="entry name" value="HIT-like"/>
    <property type="match status" value="1"/>
</dbReference>
<evidence type="ECO:0000313" key="4">
    <source>
        <dbReference type="Proteomes" id="UP000034163"/>
    </source>
</evidence>
<name>A0A0G0WQP5_UNCKA</name>
<feature type="short sequence motif" description="Histidine triad motif" evidence="1">
    <location>
        <begin position="131"/>
        <end position="135"/>
    </location>
</feature>
<gene>
    <name evidence="3" type="ORF">UU72_C0048G0007</name>
</gene>
<dbReference type="PANTHER" id="PTHR42997:SF1">
    <property type="entry name" value="AP-4-A PHOSPHORYLASE"/>
    <property type="match status" value="1"/>
</dbReference>
<dbReference type="InterPro" id="IPR011146">
    <property type="entry name" value="HIT-like"/>
</dbReference>
<dbReference type="InterPro" id="IPR036265">
    <property type="entry name" value="HIT-like_sf"/>
</dbReference>
<evidence type="ECO:0000313" key="3">
    <source>
        <dbReference type="EMBL" id="KKS14402.1"/>
    </source>
</evidence>
<proteinExistence type="predicted"/>
<dbReference type="AlphaFoldDB" id="A0A0G0WQP5"/>
<dbReference type="Pfam" id="PF01230">
    <property type="entry name" value="HIT"/>
    <property type="match status" value="1"/>
</dbReference>
<dbReference type="Gene3D" id="3.30.428.10">
    <property type="entry name" value="HIT-like"/>
    <property type="match status" value="1"/>
</dbReference>
<feature type="domain" description="HIT" evidence="2">
    <location>
        <begin position="40"/>
        <end position="146"/>
    </location>
</feature>
<evidence type="ECO:0000256" key="1">
    <source>
        <dbReference type="PROSITE-ProRule" id="PRU00464"/>
    </source>
</evidence>
<sequence length="178" mass="20821">MTDKHIDDNSINQPLDLYSDESMVNARVSEWYDRVTSSLDKCPFCDLKDKYIIVEKDGVVLSVNLFPYIDGHLMVIPRRHIEKFEEINDEEWHALKSLLDTGIKIVKDELKVENTNILYREGGSSGISLRHLHVHILPITPEFMQYHKTHFIWEFQKLEVSPLKMAERMRKAVGRLQG</sequence>
<dbReference type="PANTHER" id="PTHR42997">
    <property type="entry name" value="HIT FAMILY HYDROLASE"/>
    <property type="match status" value="1"/>
</dbReference>
<dbReference type="InterPro" id="IPR052908">
    <property type="entry name" value="AP-4-A_phosphorylase"/>
</dbReference>
<protein>
    <submittedName>
        <fullName evidence="3">Histidine triad (HIT) protein</fullName>
    </submittedName>
</protein>
<evidence type="ECO:0000259" key="2">
    <source>
        <dbReference type="PROSITE" id="PS51084"/>
    </source>
</evidence>
<dbReference type="GO" id="GO:0003824">
    <property type="term" value="F:catalytic activity"/>
    <property type="evidence" value="ECO:0007669"/>
    <property type="project" value="InterPro"/>
</dbReference>
<comment type="caution">
    <text evidence="3">The sequence shown here is derived from an EMBL/GenBank/DDBJ whole genome shotgun (WGS) entry which is preliminary data.</text>
</comment>
<organism evidence="3 4">
    <name type="scientific">candidate division WWE3 bacterium GW2011_GWB1_41_6</name>
    <dbReference type="NCBI Taxonomy" id="1619112"/>
    <lineage>
        <taxon>Bacteria</taxon>
        <taxon>Katanobacteria</taxon>
    </lineage>
</organism>
<dbReference type="PROSITE" id="PS51084">
    <property type="entry name" value="HIT_2"/>
    <property type="match status" value="1"/>
</dbReference>
<accession>A0A0G0WQP5</accession>
<reference evidence="3 4" key="1">
    <citation type="journal article" date="2015" name="Nature">
        <title>rRNA introns, odd ribosomes, and small enigmatic genomes across a large radiation of phyla.</title>
        <authorList>
            <person name="Brown C.T."/>
            <person name="Hug L.A."/>
            <person name="Thomas B.C."/>
            <person name="Sharon I."/>
            <person name="Castelle C.J."/>
            <person name="Singh A."/>
            <person name="Wilkins M.J."/>
            <person name="Williams K.H."/>
            <person name="Banfield J.F."/>
        </authorList>
    </citation>
    <scope>NUCLEOTIDE SEQUENCE [LARGE SCALE GENOMIC DNA]</scope>
</reference>
<dbReference type="Proteomes" id="UP000034163">
    <property type="component" value="Unassembled WGS sequence"/>
</dbReference>
<dbReference type="EMBL" id="LCBS01000048">
    <property type="protein sequence ID" value="KKS14402.1"/>
    <property type="molecule type" value="Genomic_DNA"/>
</dbReference>